<dbReference type="AlphaFoldDB" id="A0A8J8TQM3"/>
<protein>
    <submittedName>
        <fullName evidence="1">Uncharacterized protein</fullName>
    </submittedName>
</protein>
<dbReference type="RefSeq" id="WP_148859886.1">
    <property type="nucleotide sequence ID" value="NZ_PHNJ01000015.1"/>
</dbReference>
<evidence type="ECO:0000313" key="1">
    <source>
        <dbReference type="EMBL" id="TYL36682.1"/>
    </source>
</evidence>
<organism evidence="1 2">
    <name type="scientific">Natronococcus pandeyae</name>
    <dbReference type="NCBI Taxonomy" id="2055836"/>
    <lineage>
        <taxon>Archaea</taxon>
        <taxon>Methanobacteriati</taxon>
        <taxon>Methanobacteriota</taxon>
        <taxon>Stenosarchaea group</taxon>
        <taxon>Halobacteria</taxon>
        <taxon>Halobacteriales</taxon>
        <taxon>Natrialbaceae</taxon>
        <taxon>Natronococcus</taxon>
    </lineage>
</organism>
<name>A0A8J8TQM3_9EURY</name>
<keyword evidence="2" id="KW-1185">Reference proteome</keyword>
<comment type="caution">
    <text evidence="1">The sequence shown here is derived from an EMBL/GenBank/DDBJ whole genome shotgun (WGS) entry which is preliminary data.</text>
</comment>
<accession>A0A8J8TQM3</accession>
<proteinExistence type="predicted"/>
<gene>
    <name evidence="1" type="ORF">CV102_20590</name>
</gene>
<evidence type="ECO:0000313" key="2">
    <source>
        <dbReference type="Proteomes" id="UP000766904"/>
    </source>
</evidence>
<dbReference type="Proteomes" id="UP000766904">
    <property type="component" value="Unassembled WGS sequence"/>
</dbReference>
<dbReference type="OrthoDB" id="313211at2157"/>
<sequence length="100" mass="11378">MTMETYRLEVRETDASGIDADVYGGDDLIEESTHVSYDDFDFEVPDGREEPPSKSEEITADVMTVDLQIQRDDGGFTVRLLGDRDELTAVRIDDEEWNLD</sequence>
<reference evidence="1" key="1">
    <citation type="submission" date="2017-11" db="EMBL/GenBank/DDBJ databases">
        <authorList>
            <person name="Kajale S.C."/>
            <person name="Sharma A."/>
        </authorList>
    </citation>
    <scope>NUCLEOTIDE SEQUENCE</scope>
    <source>
        <strain evidence="1">LS1_42</strain>
    </source>
</reference>
<dbReference type="EMBL" id="PHNJ01000015">
    <property type="protein sequence ID" value="TYL36682.1"/>
    <property type="molecule type" value="Genomic_DNA"/>
</dbReference>